<reference evidence="2 3" key="1">
    <citation type="submission" date="2024-08" db="EMBL/GenBank/DDBJ databases">
        <authorList>
            <person name="Cucini C."/>
            <person name="Frati F."/>
        </authorList>
    </citation>
    <scope>NUCLEOTIDE SEQUENCE [LARGE SCALE GENOMIC DNA]</scope>
</reference>
<feature type="transmembrane region" description="Helical" evidence="1">
    <location>
        <begin position="325"/>
        <end position="344"/>
    </location>
</feature>
<evidence type="ECO:0000313" key="3">
    <source>
        <dbReference type="Proteomes" id="UP001642540"/>
    </source>
</evidence>
<protein>
    <recommendedName>
        <fullName evidence="4">Gustatory receptor</fullName>
    </recommendedName>
</protein>
<keyword evidence="1" id="KW-0472">Membrane</keyword>
<feature type="transmembrane region" description="Helical" evidence="1">
    <location>
        <begin position="220"/>
        <end position="242"/>
    </location>
</feature>
<proteinExistence type="predicted"/>
<keyword evidence="1" id="KW-1133">Transmembrane helix</keyword>
<sequence>MSRFALGIAGSVVQTILVWGITEYCIAWWNISSLTNILNKWNTLETDLQSFGIFQSQDNPRETKLVRFRNHFFILISTMAVMFGISYLSSGLIFKVDTRIEKDYFAKVCFVLRTLYAAMNPVVSHIQDVLNMCLLRSCAMTFGRITYFLETKHDTTSNEDSDFYVAQLYDILHDVRQHCSQLGRYLSSYLLPSLVFNLYVSSAGIYVVSRTIAQHDIWTAFPVIATPVIYTCWSLLRLTFIFNEASGITKMEGELAETIYQCERRETDGSHKAEVDHFISICKSGQFGKYLNGWNEVFREMNKFTKISCITNINFKTLVHFRNKLFIGITTMAIIFGTLVASSLELPEKNPKEMTPLIKILVVLVVAGGTTLYLMEDGKILLFFKMSEHAFEQILVMSKEETRQIKEEWDSHNYSKIMKQLAIVTIAVREQCIELGKLITVQMLLSLACILYFSTAAFFIVTNRTLDFIQHGRIDPETMYPLVFAVFCLCRYWVIVSAAAKITEQVKRLHDLIVQNPTEISLSGYVTLNGRLILGILLALRNRFEGPNAKWGHLNNSKWMKELSIATIKVRQHCNELGKCITAQMLVSLAGILFYSTSAFFIVVKAALNIVQHGHVDSIVIQPVLIAVISFARYLNIVKGAVKITEKVQSRSCSCFLTSP</sequence>
<keyword evidence="1" id="KW-0812">Transmembrane</keyword>
<feature type="transmembrane region" description="Helical" evidence="1">
    <location>
        <begin position="72"/>
        <end position="94"/>
    </location>
</feature>
<feature type="transmembrane region" description="Helical" evidence="1">
    <location>
        <begin position="356"/>
        <end position="375"/>
    </location>
</feature>
<dbReference type="Proteomes" id="UP001642540">
    <property type="component" value="Unassembled WGS sequence"/>
</dbReference>
<organism evidence="2 3">
    <name type="scientific">Orchesella dallaii</name>
    <dbReference type="NCBI Taxonomy" id="48710"/>
    <lineage>
        <taxon>Eukaryota</taxon>
        <taxon>Metazoa</taxon>
        <taxon>Ecdysozoa</taxon>
        <taxon>Arthropoda</taxon>
        <taxon>Hexapoda</taxon>
        <taxon>Collembola</taxon>
        <taxon>Entomobryomorpha</taxon>
        <taxon>Entomobryoidea</taxon>
        <taxon>Orchesellidae</taxon>
        <taxon>Orchesellinae</taxon>
        <taxon>Orchesella</taxon>
    </lineage>
</organism>
<feature type="transmembrane region" description="Helical" evidence="1">
    <location>
        <begin position="480"/>
        <end position="500"/>
    </location>
</feature>
<feature type="transmembrane region" description="Helical" evidence="1">
    <location>
        <begin position="186"/>
        <end position="208"/>
    </location>
</feature>
<evidence type="ECO:0000313" key="2">
    <source>
        <dbReference type="EMBL" id="CAL8073248.1"/>
    </source>
</evidence>
<name>A0ABP1PQA0_9HEXA</name>
<evidence type="ECO:0008006" key="4">
    <source>
        <dbReference type="Google" id="ProtNLM"/>
    </source>
</evidence>
<evidence type="ECO:0000256" key="1">
    <source>
        <dbReference type="SAM" id="Phobius"/>
    </source>
</evidence>
<gene>
    <name evidence="2" type="ORF">ODALV1_LOCUS2554</name>
</gene>
<feature type="transmembrane region" description="Helical" evidence="1">
    <location>
        <begin position="620"/>
        <end position="642"/>
    </location>
</feature>
<keyword evidence="3" id="KW-1185">Reference proteome</keyword>
<feature type="transmembrane region" description="Helical" evidence="1">
    <location>
        <begin position="586"/>
        <end position="608"/>
    </location>
</feature>
<accession>A0ABP1PQA0</accession>
<feature type="transmembrane region" description="Helical" evidence="1">
    <location>
        <begin position="12"/>
        <end position="31"/>
    </location>
</feature>
<comment type="caution">
    <text evidence="2">The sequence shown here is derived from an EMBL/GenBank/DDBJ whole genome shotgun (WGS) entry which is preliminary data.</text>
</comment>
<feature type="transmembrane region" description="Helical" evidence="1">
    <location>
        <begin position="438"/>
        <end position="460"/>
    </location>
</feature>
<dbReference type="EMBL" id="CAXLJM020000007">
    <property type="protein sequence ID" value="CAL8073248.1"/>
    <property type="molecule type" value="Genomic_DNA"/>
</dbReference>